<keyword evidence="3" id="KW-0808">Transferase</keyword>
<dbReference type="GO" id="GO:0016491">
    <property type="term" value="F:oxidoreductase activity"/>
    <property type="evidence" value="ECO:0007669"/>
    <property type="project" value="UniProtKB-KW"/>
</dbReference>
<keyword evidence="14" id="KW-1185">Reference proteome</keyword>
<keyword evidence="5" id="KW-0560">Oxidoreductase</keyword>
<keyword evidence="7" id="KW-0012">Acyltransferase</keyword>
<evidence type="ECO:0000259" key="10">
    <source>
        <dbReference type="PROSITE" id="PS50075"/>
    </source>
</evidence>
<dbReference type="InterPro" id="IPR001227">
    <property type="entry name" value="Ac_transferase_dom_sf"/>
</dbReference>
<evidence type="ECO:0000313" key="14">
    <source>
        <dbReference type="Proteomes" id="UP000016922"/>
    </source>
</evidence>
<accession>S3E563</accession>
<dbReference type="OMA" id="VHTGCFT"/>
<dbReference type="InterPro" id="IPR042104">
    <property type="entry name" value="PKS_dehydratase_sf"/>
</dbReference>
<dbReference type="EMBL" id="KE145357">
    <property type="protein sequence ID" value="EPE33553.1"/>
    <property type="molecule type" value="Genomic_DNA"/>
</dbReference>
<evidence type="ECO:0000256" key="3">
    <source>
        <dbReference type="ARBA" id="ARBA00022679"/>
    </source>
</evidence>
<evidence type="ECO:0000256" key="7">
    <source>
        <dbReference type="ARBA" id="ARBA00023315"/>
    </source>
</evidence>
<dbReference type="Pfam" id="PF23297">
    <property type="entry name" value="ACP_SdgA_C"/>
    <property type="match status" value="1"/>
</dbReference>
<dbReference type="InterPro" id="IPR029063">
    <property type="entry name" value="SAM-dependent_MTases_sf"/>
</dbReference>
<dbReference type="Gene3D" id="3.40.50.720">
    <property type="entry name" value="NAD(P)-binding Rossmann-like Domain"/>
    <property type="match status" value="2"/>
</dbReference>
<dbReference type="GO" id="GO:1901336">
    <property type="term" value="P:lactone biosynthetic process"/>
    <property type="evidence" value="ECO:0007669"/>
    <property type="project" value="UniProtKB-ARBA"/>
</dbReference>
<dbReference type="SUPFAM" id="SSF55048">
    <property type="entry name" value="Probable ACP-binding domain of malonyl-CoA ACP transacylase"/>
    <property type="match status" value="1"/>
</dbReference>
<dbReference type="SMART" id="SM00823">
    <property type="entry name" value="PKS_PP"/>
    <property type="match status" value="1"/>
</dbReference>
<reference evidence="13 14" key="1">
    <citation type="journal article" date="2013" name="BMC Genomics">
        <title>Genomics-driven discovery of the pneumocandin biosynthetic gene cluster in the fungus Glarea lozoyensis.</title>
        <authorList>
            <person name="Chen L."/>
            <person name="Yue Q."/>
            <person name="Zhang X."/>
            <person name="Xiang M."/>
            <person name="Wang C."/>
            <person name="Li S."/>
            <person name="Che Y."/>
            <person name="Ortiz-Lopez F.J."/>
            <person name="Bills G.F."/>
            <person name="Liu X."/>
            <person name="An Z."/>
        </authorList>
    </citation>
    <scope>NUCLEOTIDE SEQUENCE [LARGE SCALE GENOMIC DNA]</scope>
    <source>
        <strain evidence="14">ATCC 20868 / MF5171</strain>
    </source>
</reference>
<dbReference type="InterPro" id="IPR049900">
    <property type="entry name" value="PKS_mFAS_DH"/>
</dbReference>
<dbReference type="PROSITE" id="PS50075">
    <property type="entry name" value="CARRIER"/>
    <property type="match status" value="1"/>
</dbReference>
<feature type="domain" description="Ketosynthase family 3 (KS3)" evidence="11">
    <location>
        <begin position="42"/>
        <end position="467"/>
    </location>
</feature>
<dbReference type="InterPro" id="IPR020807">
    <property type="entry name" value="PKS_DH"/>
</dbReference>
<dbReference type="OrthoDB" id="329835at2759"/>
<dbReference type="PROSITE" id="PS52004">
    <property type="entry name" value="KS3_2"/>
    <property type="match status" value="1"/>
</dbReference>
<feature type="domain" description="Carrier" evidence="10">
    <location>
        <begin position="2519"/>
        <end position="2596"/>
    </location>
</feature>
<dbReference type="InterPro" id="IPR020806">
    <property type="entry name" value="PKS_PP-bd"/>
</dbReference>
<dbReference type="GO" id="GO:0004315">
    <property type="term" value="F:3-oxoacyl-[acyl-carrier-protein] synthase activity"/>
    <property type="evidence" value="ECO:0007669"/>
    <property type="project" value="InterPro"/>
</dbReference>
<dbReference type="SUPFAM" id="SSF53901">
    <property type="entry name" value="Thiolase-like"/>
    <property type="match status" value="1"/>
</dbReference>
<dbReference type="InterPro" id="IPR016035">
    <property type="entry name" value="Acyl_Trfase/lysoPLipase"/>
</dbReference>
<dbReference type="Gene3D" id="3.40.47.10">
    <property type="match status" value="1"/>
</dbReference>
<dbReference type="STRING" id="1116229.S3E563"/>
<keyword evidence="4" id="KW-0521">NADP</keyword>
<dbReference type="InterPro" id="IPR013154">
    <property type="entry name" value="ADH-like_N"/>
</dbReference>
<evidence type="ECO:0000256" key="6">
    <source>
        <dbReference type="ARBA" id="ARBA00023268"/>
    </source>
</evidence>
<dbReference type="SUPFAM" id="SSF53335">
    <property type="entry name" value="S-adenosyl-L-methionine-dependent methyltransferases"/>
    <property type="match status" value="1"/>
</dbReference>
<dbReference type="InterPro" id="IPR056501">
    <property type="entry name" value="NAD-bd_HRPKS_sdrA"/>
</dbReference>
<dbReference type="Gene3D" id="3.10.129.110">
    <property type="entry name" value="Polyketide synthase dehydratase"/>
    <property type="match status" value="1"/>
</dbReference>
<dbReference type="GeneID" id="19465619"/>
<dbReference type="Pfam" id="PF00109">
    <property type="entry name" value="ketoacyl-synt"/>
    <property type="match status" value="1"/>
</dbReference>
<dbReference type="InterPro" id="IPR032821">
    <property type="entry name" value="PKS_assoc"/>
</dbReference>
<dbReference type="Gene3D" id="3.30.70.3290">
    <property type="match status" value="1"/>
</dbReference>
<dbReference type="Pfam" id="PF08242">
    <property type="entry name" value="Methyltransf_12"/>
    <property type="match status" value="1"/>
</dbReference>
<feature type="domain" description="PKS/mFAS DH" evidence="12">
    <location>
        <begin position="1008"/>
        <end position="1324"/>
    </location>
</feature>
<dbReference type="SMART" id="SM00829">
    <property type="entry name" value="PKS_ER"/>
    <property type="match status" value="1"/>
</dbReference>
<dbReference type="CDD" id="cd00833">
    <property type="entry name" value="PKS"/>
    <property type="match status" value="1"/>
</dbReference>
<dbReference type="InterPro" id="IPR013217">
    <property type="entry name" value="Methyltransf_12"/>
</dbReference>
<sequence length="2605" mass="284923">MGPSSTTSSSDAPSTGVYTAITSPHAGDAYDEFPEPSTLDLIEPLAIVGFSLKFPEDATDADSFWDMLINGRNVSSEFPKDRLNIDSFNDPKNDRLGTISMRGGHFVKGDLGAFDAPFFSITPAEAAAMDPQQRTLLEVAYRALENAGSPIDALVGSDTSVHTGCFTADYANLMAKDPDQVHKYTATGTAATMLSNRINWFFDLKGTSVTLDSACSSSIVALDLACQGLWNHTTSMALVAGCNLMYAPDLSISLSNMTFLSPDSRCYSFDDRANGYSRGEGFGVVVVKRLSDALANNDTIRAIIRNTGSNQDGHTPGITQPSQDSQAALIRSTYERAGLGLEDTRFFEAHGTGTAMGDPIEAGAIGSAFQDSGPKDEPLYIGSVKANIGHLEGAAGIAGLIKTVMVLEKGIIPPIAAFKNLNPKIDADFLRLKFPSEPTPWPSTGLRRASVNSFGFGGTNSHVILDDAYNFLRSRNLVGNHRTITDTSHSDYLLNGINSRLIGTNSLTTLRPSRHDSNPVPKILLFSAPDTQALQRLTEDYTQHFQKAINTPKTQQFLDDLAYTLDTRRSSFVTNAFCVANSDEDLRSFGEKISKPVQRLQDLKLGFVFTGQGAQWHAMGRELLSVESFKANILRMEEYLTSLGCSWSLLDELMKSKDESRINEPELSQPVCTVIQITLVDLLRSFGVSPTAVVGHSSGEIAAAYSVGAISCESALRIAYFRGIFATEVANTSRSKGRMMAVGLSVAAVQPYIDTVKDLPGDLYRLTVSCINSPGGVTISGDEQYIDILLANLQADKVFARKLQVTVAYHSAQMLEVAEKYGASIGTIEPGDYVPKLSAMVSSVTGQRATHSELQQPDYWVRNMTSPVKFSPALESMCLQKPEPVTKKLDGSHRKIIMVHDLLELGPHSALQGPIREILQKVNRAEDMKYYSALVRGRSALDTTFEALGQLYCRGYPVDIAKINRPTKSISQPMLLVDLPEYPFDHSKSYWFESRLSKSFRFRKHGYNPLLGTPVSDWNPLEGKWRHFLGGSDLPWVEDHKINGAILYPAAGMCIMAIEAARQMAEDRPIKAFEIKNATFHTALTIPISGKIETQFSLRPLRDASDKDNQWSDFRVDIYQDEKWIETSRGSIQVIYETEEQVVDHGRELKQELATIQEHHQHAAAFCGEPTDSVKLYEGLHGMSYQYGPAFKPITQLQVDKHGVAIGEVALNHASIEEREDPARPCVIHPTTLDGMLQMSLAALTEGGQKVVTTRIPTRIRNLWVANSGLHASHKDTATTWTKIIPRGMRGTDADISVLDKSQKKVLLKLEGFETTTISNSDTSAQEEPESQRLCYGIHMKPDIELIAADKLTDYCDQVEVEVDPEQYFKQLHQLKLRYMSDALKELVKHPIAQDQIPTHFQKYIAWMHLQLAQGDFQDTDLNVDDIAQVDHQKALILRTGENLVPILRGEVDPLALFFKDDLMRKFYNMGHVRSTGFSKFAKYLDLLAHKNPTMKFLEVGAGTGATTEIILGNLTKGESVQYGRYDFSDISAGFFGPAQELFGEARNLNFLVLDVENDIEKQGVEVGSYDVVVAAHVLHATNSLDRTLSNIRKTLKPGGKLIMVEPTTPDRNGVGFTFGLLPGWWLGSEEYRENGPSVTVDKWDELLKVHGFSGTDIVFKDYESDVCHEWSIIIATAEDGDAAPALTTPSTVIVADGDSRYQQRLAKVLQSEGLGSNYQVLSLEKVAAIPAHELPSLVFLSELERPLLANLSEQSFGNLQQILNSAKEVLWVTEGGGTPQTANSGMSTGLARVLSTERGSLSIVTLHLESGEACLETELAEHASKIASVFRKSFHNSDHQSFESEYTEVDGLLQIPRIIEDTVLDNQVAQYCAPSQLESIEWRKAPPLKLSIGAPGLLDTLQFIEDDTYAIPMGPTEVEIQVKAVGVNFRDCLLALGRLDTGVFGCECSGIVSRVGSECTTFKPGDRVTVAYLNTYQTFVRAPQECVAPIPGFMSFVEAASVPTTFVTVYHGLVILAQLQKGESILIHAASGGTGQAAIQIAQHLGATIYVTVGTEEKKQHLKDTYGISDDQILFSRDISFAQGIKRLTKGRGVDVVLNSLSGESLAASWECVAPFGRFIEIGKKDIQSHNKISMSPFEENRTFSAIDLALMTQQRPDLVKKSFGPVMELMGQKVLRPANPLVTYGIGNVEGAMRLMQSGKNIGKIVIEVDDEAEVQALIKAKPAYEFTRDATYLITGGLGGLGRSISRWMVARGARNLLLLGRSGATSAAAKSFMQDMEALGVTVMAPKCDIANLTALKEILEDCVKIMPPLQGCIHGAMVLRDAVFQTMPYTDWTTCITPKVHGAWNLHTLLPSNLKFFISLSSVCGTIGQGGQANYAAANTYLDALTHLRISQGLAATSIDLGPMLEEGFVAENAEIMRRFESVGTLTAVSLNQMFGILDTCCNPHIQQPSQIITALKPPADLTASGIEIPTWLTRPLFTHLHTIPSLTLSPTSSTSSTHFSFATAFTSVTSLSEASAIVTSELAKRLSKILSIPVSEMDEHRPIHGFGLDSLVAVELRNWFEREVRAEVAVFEILGGGVGGSLRGLGERGAGRSGFRGAW</sequence>
<dbReference type="InterPro" id="IPR036291">
    <property type="entry name" value="NAD(P)-bd_dom_sf"/>
</dbReference>
<evidence type="ECO:0000256" key="1">
    <source>
        <dbReference type="ARBA" id="ARBA00022450"/>
    </source>
</evidence>
<dbReference type="InterPro" id="IPR050091">
    <property type="entry name" value="PKS_NRPS_Biosynth_Enz"/>
</dbReference>
<dbReference type="PANTHER" id="PTHR43775:SF29">
    <property type="entry name" value="ASPERFURANONE POLYKETIDE SYNTHASE AFOG-RELATED"/>
    <property type="match status" value="1"/>
</dbReference>
<dbReference type="InterPro" id="IPR036736">
    <property type="entry name" value="ACP-like_sf"/>
</dbReference>
<evidence type="ECO:0000256" key="5">
    <source>
        <dbReference type="ARBA" id="ARBA00023002"/>
    </source>
</evidence>
<keyword evidence="2" id="KW-0597">Phosphoprotein</keyword>
<organism evidence="13 14">
    <name type="scientific">Glarea lozoyensis (strain ATCC 20868 / MF5171)</name>
    <dbReference type="NCBI Taxonomy" id="1116229"/>
    <lineage>
        <taxon>Eukaryota</taxon>
        <taxon>Fungi</taxon>
        <taxon>Dikarya</taxon>
        <taxon>Ascomycota</taxon>
        <taxon>Pezizomycotina</taxon>
        <taxon>Leotiomycetes</taxon>
        <taxon>Helotiales</taxon>
        <taxon>Helotiaceae</taxon>
        <taxon>Glarea</taxon>
    </lineage>
</organism>
<dbReference type="Gene3D" id="3.90.180.10">
    <property type="entry name" value="Medium-chain alcohol dehydrogenases, catalytic domain"/>
    <property type="match status" value="1"/>
</dbReference>
<dbReference type="InterPro" id="IPR057326">
    <property type="entry name" value="KR_dom"/>
</dbReference>
<dbReference type="eggNOG" id="KOG1202">
    <property type="taxonomic scope" value="Eukaryota"/>
</dbReference>
<dbReference type="GO" id="GO:0031177">
    <property type="term" value="F:phosphopantetheine binding"/>
    <property type="evidence" value="ECO:0007669"/>
    <property type="project" value="InterPro"/>
</dbReference>
<dbReference type="Pfam" id="PF23114">
    <property type="entry name" value="NAD-bd_HRPKS_sdrA"/>
    <property type="match status" value="1"/>
</dbReference>
<evidence type="ECO:0000259" key="12">
    <source>
        <dbReference type="PROSITE" id="PS52019"/>
    </source>
</evidence>
<evidence type="ECO:0000256" key="9">
    <source>
        <dbReference type="SAM" id="MobiDB-lite"/>
    </source>
</evidence>
<dbReference type="Gene3D" id="3.40.50.150">
    <property type="entry name" value="Vaccinia Virus protein VP39"/>
    <property type="match status" value="1"/>
</dbReference>
<feature type="region of interest" description="Disordered" evidence="9">
    <location>
        <begin position="306"/>
        <end position="325"/>
    </location>
</feature>
<dbReference type="InterPro" id="IPR013968">
    <property type="entry name" value="PKS_KR"/>
</dbReference>
<dbReference type="InterPro" id="IPR018201">
    <property type="entry name" value="Ketoacyl_synth_AS"/>
</dbReference>
<dbReference type="Pfam" id="PF13602">
    <property type="entry name" value="ADH_zinc_N_2"/>
    <property type="match status" value="1"/>
</dbReference>
<dbReference type="CDD" id="cd02440">
    <property type="entry name" value="AdoMet_MTases"/>
    <property type="match status" value="1"/>
</dbReference>
<feature type="region of interest" description="C-terminal hotdog fold" evidence="8">
    <location>
        <begin position="1168"/>
        <end position="1324"/>
    </location>
</feature>
<evidence type="ECO:0000256" key="4">
    <source>
        <dbReference type="ARBA" id="ARBA00022857"/>
    </source>
</evidence>
<dbReference type="InterPro" id="IPR014030">
    <property type="entry name" value="Ketoacyl_synth_N"/>
</dbReference>
<dbReference type="SUPFAM" id="SSF51735">
    <property type="entry name" value="NAD(P)-binding Rossmann-fold domains"/>
    <property type="match status" value="2"/>
</dbReference>
<proteinExistence type="predicted"/>
<dbReference type="InterPro" id="IPR016039">
    <property type="entry name" value="Thiolase-like"/>
</dbReference>
<dbReference type="Proteomes" id="UP000016922">
    <property type="component" value="Unassembled WGS sequence"/>
</dbReference>
<dbReference type="InterPro" id="IPR016036">
    <property type="entry name" value="Malonyl_transacylase_ACP-bd"/>
</dbReference>
<dbReference type="Gene3D" id="3.40.366.10">
    <property type="entry name" value="Malonyl-Coenzyme A Acyl Carrier Protein, domain 2"/>
    <property type="match status" value="1"/>
</dbReference>
<evidence type="ECO:0000256" key="2">
    <source>
        <dbReference type="ARBA" id="ARBA00022553"/>
    </source>
</evidence>
<protein>
    <submittedName>
        <fullName evidence="13">Thiolase-like protein</fullName>
    </submittedName>
</protein>
<dbReference type="SMART" id="SM00826">
    <property type="entry name" value="PKS_DH"/>
    <property type="match status" value="1"/>
</dbReference>
<dbReference type="SMART" id="SM00822">
    <property type="entry name" value="PKS_KR"/>
    <property type="match status" value="1"/>
</dbReference>
<dbReference type="InterPro" id="IPR011032">
    <property type="entry name" value="GroES-like_sf"/>
</dbReference>
<dbReference type="PROSITE" id="PS52019">
    <property type="entry name" value="PKS_MFAS_DH"/>
    <property type="match status" value="1"/>
</dbReference>
<dbReference type="KEGG" id="glz:GLAREA_06566"/>
<name>S3E563_GLAL2</name>
<dbReference type="RefSeq" id="XP_008078705.1">
    <property type="nucleotide sequence ID" value="XM_008080514.1"/>
</dbReference>
<dbReference type="SMART" id="SM00827">
    <property type="entry name" value="PKS_AT"/>
    <property type="match status" value="1"/>
</dbReference>
<dbReference type="Pfam" id="PF21089">
    <property type="entry name" value="PKS_DH_N"/>
    <property type="match status" value="1"/>
</dbReference>
<dbReference type="Pfam" id="PF14765">
    <property type="entry name" value="PS-DH"/>
    <property type="match status" value="1"/>
</dbReference>
<dbReference type="PROSITE" id="PS00012">
    <property type="entry name" value="PHOSPHOPANTETHEINE"/>
    <property type="match status" value="1"/>
</dbReference>
<dbReference type="InterPro" id="IPR006162">
    <property type="entry name" value="Ppantetheine_attach_site"/>
</dbReference>
<dbReference type="InterPro" id="IPR049551">
    <property type="entry name" value="PKS_DH_C"/>
</dbReference>
<dbReference type="GO" id="GO:0006633">
    <property type="term" value="P:fatty acid biosynthetic process"/>
    <property type="evidence" value="ECO:0007669"/>
    <property type="project" value="InterPro"/>
</dbReference>
<dbReference type="CDD" id="cd05195">
    <property type="entry name" value="enoyl_red"/>
    <property type="match status" value="1"/>
</dbReference>
<dbReference type="InterPro" id="IPR020843">
    <property type="entry name" value="ER"/>
</dbReference>
<dbReference type="SUPFAM" id="SSF47336">
    <property type="entry name" value="ACP-like"/>
    <property type="match status" value="1"/>
</dbReference>
<feature type="region of interest" description="N-terminal hotdog fold" evidence="8">
    <location>
        <begin position="1008"/>
        <end position="1139"/>
    </location>
</feature>
<dbReference type="Pfam" id="PF08659">
    <property type="entry name" value="KR"/>
    <property type="match status" value="1"/>
</dbReference>
<dbReference type="GO" id="GO:0004312">
    <property type="term" value="F:fatty acid synthase activity"/>
    <property type="evidence" value="ECO:0007669"/>
    <property type="project" value="TreeGrafter"/>
</dbReference>
<dbReference type="PROSITE" id="PS00606">
    <property type="entry name" value="KS3_1"/>
    <property type="match status" value="1"/>
</dbReference>
<feature type="active site" description="Proton acceptor; for dehydratase activity" evidence="8">
    <location>
        <position position="1040"/>
    </location>
</feature>
<dbReference type="InterPro" id="IPR014031">
    <property type="entry name" value="Ketoacyl_synth_C"/>
</dbReference>
<dbReference type="Pfam" id="PF16197">
    <property type="entry name" value="KAsynt_C_assoc"/>
    <property type="match status" value="1"/>
</dbReference>
<dbReference type="SMART" id="SM00825">
    <property type="entry name" value="PKS_KS"/>
    <property type="match status" value="1"/>
</dbReference>
<dbReference type="InterPro" id="IPR014043">
    <property type="entry name" value="Acyl_transferase_dom"/>
</dbReference>
<dbReference type="GO" id="GO:0030639">
    <property type="term" value="P:polyketide biosynthetic process"/>
    <property type="evidence" value="ECO:0007669"/>
    <property type="project" value="UniProtKB-ARBA"/>
</dbReference>
<dbReference type="InterPro" id="IPR049552">
    <property type="entry name" value="PKS_DH_N"/>
</dbReference>
<evidence type="ECO:0000259" key="11">
    <source>
        <dbReference type="PROSITE" id="PS52004"/>
    </source>
</evidence>
<gene>
    <name evidence="13" type="ORF">GLAREA_06566</name>
</gene>
<dbReference type="InterPro" id="IPR009081">
    <property type="entry name" value="PP-bd_ACP"/>
</dbReference>
<evidence type="ECO:0000313" key="13">
    <source>
        <dbReference type="EMBL" id="EPE33553.1"/>
    </source>
</evidence>
<feature type="active site" description="Proton donor; for dehydratase activity" evidence="8">
    <location>
        <position position="1234"/>
    </location>
</feature>
<keyword evidence="6" id="KW-0511">Multifunctional enzyme</keyword>
<keyword evidence="1" id="KW-0596">Phosphopantetheine</keyword>
<dbReference type="PANTHER" id="PTHR43775">
    <property type="entry name" value="FATTY ACID SYNTHASE"/>
    <property type="match status" value="1"/>
</dbReference>
<dbReference type="SUPFAM" id="SSF50129">
    <property type="entry name" value="GroES-like"/>
    <property type="match status" value="1"/>
</dbReference>
<dbReference type="Pfam" id="PF00698">
    <property type="entry name" value="Acyl_transf_1"/>
    <property type="match status" value="1"/>
</dbReference>
<dbReference type="SUPFAM" id="SSF52151">
    <property type="entry name" value="FabD/lysophospholipase-like"/>
    <property type="match status" value="1"/>
</dbReference>
<evidence type="ECO:0000256" key="8">
    <source>
        <dbReference type="PROSITE-ProRule" id="PRU01363"/>
    </source>
</evidence>
<dbReference type="HOGENOM" id="CLU_000022_31_0_1"/>
<dbReference type="FunFam" id="3.40.50.720:FF:000209">
    <property type="entry name" value="Polyketide synthase Pks12"/>
    <property type="match status" value="1"/>
</dbReference>
<dbReference type="Pfam" id="PF08240">
    <property type="entry name" value="ADH_N"/>
    <property type="match status" value="1"/>
</dbReference>
<dbReference type="InterPro" id="IPR020841">
    <property type="entry name" value="PKS_Beta-ketoAc_synthase_dom"/>
</dbReference>
<dbReference type="Pfam" id="PF02801">
    <property type="entry name" value="Ketoacyl-synt_C"/>
    <property type="match status" value="1"/>
</dbReference>
<dbReference type="Gene3D" id="1.10.1200.10">
    <property type="entry name" value="ACP-like"/>
    <property type="match status" value="1"/>
</dbReference>